<gene>
    <name evidence="1" type="ORF">LSAA_4361</name>
</gene>
<dbReference type="Proteomes" id="UP000675881">
    <property type="component" value="Chromosome 13"/>
</dbReference>
<dbReference type="EMBL" id="HG994592">
    <property type="protein sequence ID" value="CAF2828136.1"/>
    <property type="molecule type" value="Genomic_DNA"/>
</dbReference>
<name>A0A7R8CM28_LEPSM</name>
<evidence type="ECO:0000313" key="2">
    <source>
        <dbReference type="Proteomes" id="UP000675881"/>
    </source>
</evidence>
<reference evidence="1" key="1">
    <citation type="submission" date="2021-02" db="EMBL/GenBank/DDBJ databases">
        <authorList>
            <person name="Bekaert M."/>
        </authorList>
    </citation>
    <scope>NUCLEOTIDE SEQUENCE</scope>
    <source>
        <strain evidence="1">IoA-00</strain>
    </source>
</reference>
<protein>
    <submittedName>
        <fullName evidence="1">(salmon louse) hypothetical protein</fullName>
    </submittedName>
</protein>
<keyword evidence="2" id="KW-1185">Reference proteome</keyword>
<organism evidence="1 2">
    <name type="scientific">Lepeophtheirus salmonis</name>
    <name type="common">Salmon louse</name>
    <name type="synonym">Caligus salmonis</name>
    <dbReference type="NCBI Taxonomy" id="72036"/>
    <lineage>
        <taxon>Eukaryota</taxon>
        <taxon>Metazoa</taxon>
        <taxon>Ecdysozoa</taxon>
        <taxon>Arthropoda</taxon>
        <taxon>Crustacea</taxon>
        <taxon>Multicrustacea</taxon>
        <taxon>Hexanauplia</taxon>
        <taxon>Copepoda</taxon>
        <taxon>Siphonostomatoida</taxon>
        <taxon>Caligidae</taxon>
        <taxon>Lepeophtheirus</taxon>
    </lineage>
</organism>
<accession>A0A7R8CM28</accession>
<proteinExistence type="predicted"/>
<evidence type="ECO:0000313" key="1">
    <source>
        <dbReference type="EMBL" id="CAF2828136.1"/>
    </source>
</evidence>
<sequence length="190" mass="21674">MSKLKLGSPQTNTTTAIVHTPSRKRYDSLTVLVPEDSTLEEVVELNEKKRALKTPGETTIMKNVINIVEPLDMAIRTKVKLWHRKSLSFKFNLFLSRPNYNQLINEAAATLKSINRGTQVSYSADEKRRTEIIRSVQALNNLNNELQSMGFSFVEKFYLSKNIISKSKYSRGQYSCSNSASETFEEPLFN</sequence>
<dbReference type="AlphaFoldDB" id="A0A7R8CM28"/>